<gene>
    <name evidence="1" type="ORF">V1478_013094</name>
</gene>
<name>A0ABD2A9U3_VESSQ</name>
<accession>A0ABD2A9U3</accession>
<dbReference type="AlphaFoldDB" id="A0ABD2A9U3"/>
<reference evidence="1 2" key="1">
    <citation type="journal article" date="2024" name="Ann. Entomol. Soc. Am.">
        <title>Genomic analyses of the southern and eastern yellowjacket wasps (Hymenoptera: Vespidae) reveal evolutionary signatures of social life.</title>
        <authorList>
            <person name="Catto M.A."/>
            <person name="Caine P.B."/>
            <person name="Orr S.E."/>
            <person name="Hunt B.G."/>
            <person name="Goodisman M.A.D."/>
        </authorList>
    </citation>
    <scope>NUCLEOTIDE SEQUENCE [LARGE SCALE GENOMIC DNA]</scope>
    <source>
        <strain evidence="1">233</strain>
        <tissue evidence="1">Head and thorax</tissue>
    </source>
</reference>
<dbReference type="Proteomes" id="UP001607302">
    <property type="component" value="Unassembled WGS sequence"/>
</dbReference>
<organism evidence="1 2">
    <name type="scientific">Vespula squamosa</name>
    <name type="common">Southern yellow jacket</name>
    <name type="synonym">Wasp</name>
    <dbReference type="NCBI Taxonomy" id="30214"/>
    <lineage>
        <taxon>Eukaryota</taxon>
        <taxon>Metazoa</taxon>
        <taxon>Ecdysozoa</taxon>
        <taxon>Arthropoda</taxon>
        <taxon>Hexapoda</taxon>
        <taxon>Insecta</taxon>
        <taxon>Pterygota</taxon>
        <taxon>Neoptera</taxon>
        <taxon>Endopterygota</taxon>
        <taxon>Hymenoptera</taxon>
        <taxon>Apocrita</taxon>
        <taxon>Aculeata</taxon>
        <taxon>Vespoidea</taxon>
        <taxon>Vespidae</taxon>
        <taxon>Vespinae</taxon>
        <taxon>Vespula</taxon>
    </lineage>
</organism>
<proteinExistence type="predicted"/>
<dbReference type="EMBL" id="JAUDFV010000153">
    <property type="protein sequence ID" value="KAL2717394.1"/>
    <property type="molecule type" value="Genomic_DNA"/>
</dbReference>
<evidence type="ECO:0000313" key="1">
    <source>
        <dbReference type="EMBL" id="KAL2717394.1"/>
    </source>
</evidence>
<keyword evidence="2" id="KW-1185">Reference proteome</keyword>
<sequence>MKIQCFLSQENSEPRKNAGPAIVVHGLLDPADNPPGQVARQSLLIAKPKRIELKLNSPLRTDGTALSTKAALYLRFTIIDSKEQ</sequence>
<protein>
    <submittedName>
        <fullName evidence="1">Hemicentin-1</fullName>
    </submittedName>
</protein>
<evidence type="ECO:0000313" key="2">
    <source>
        <dbReference type="Proteomes" id="UP001607302"/>
    </source>
</evidence>
<comment type="caution">
    <text evidence="1">The sequence shown here is derived from an EMBL/GenBank/DDBJ whole genome shotgun (WGS) entry which is preliminary data.</text>
</comment>